<keyword evidence="4" id="KW-1185">Reference proteome</keyword>
<feature type="non-terminal residue" evidence="3">
    <location>
        <position position="194"/>
    </location>
</feature>
<dbReference type="AlphaFoldDB" id="A0AAD4M856"/>
<proteinExistence type="predicted"/>
<protein>
    <submittedName>
        <fullName evidence="3">Uncharacterized protein</fullName>
    </submittedName>
</protein>
<comment type="caution">
    <text evidence="3">The sequence shown here is derived from an EMBL/GenBank/DDBJ whole genome shotgun (WGS) entry which is preliminary data.</text>
</comment>
<keyword evidence="2" id="KW-1133">Transmembrane helix</keyword>
<name>A0AAD4M856_9AGAM</name>
<organism evidence="3 4">
    <name type="scientific">Multifurca ochricompacta</name>
    <dbReference type="NCBI Taxonomy" id="376703"/>
    <lineage>
        <taxon>Eukaryota</taxon>
        <taxon>Fungi</taxon>
        <taxon>Dikarya</taxon>
        <taxon>Basidiomycota</taxon>
        <taxon>Agaricomycotina</taxon>
        <taxon>Agaricomycetes</taxon>
        <taxon>Russulales</taxon>
        <taxon>Russulaceae</taxon>
        <taxon>Multifurca</taxon>
    </lineage>
</organism>
<evidence type="ECO:0000256" key="1">
    <source>
        <dbReference type="SAM" id="MobiDB-lite"/>
    </source>
</evidence>
<keyword evidence="2" id="KW-0472">Membrane</keyword>
<feature type="transmembrane region" description="Helical" evidence="2">
    <location>
        <begin position="115"/>
        <end position="137"/>
    </location>
</feature>
<dbReference type="Proteomes" id="UP001203297">
    <property type="component" value="Unassembled WGS sequence"/>
</dbReference>
<evidence type="ECO:0000256" key="2">
    <source>
        <dbReference type="SAM" id="Phobius"/>
    </source>
</evidence>
<evidence type="ECO:0000313" key="4">
    <source>
        <dbReference type="Proteomes" id="UP001203297"/>
    </source>
</evidence>
<feature type="region of interest" description="Disordered" evidence="1">
    <location>
        <begin position="71"/>
        <end position="90"/>
    </location>
</feature>
<accession>A0AAD4M856</accession>
<keyword evidence="2" id="KW-0812">Transmembrane</keyword>
<feature type="transmembrane region" description="Helical" evidence="2">
    <location>
        <begin position="165"/>
        <end position="191"/>
    </location>
</feature>
<dbReference type="EMBL" id="WTXG01000006">
    <property type="protein sequence ID" value="KAI0305345.1"/>
    <property type="molecule type" value="Genomic_DNA"/>
</dbReference>
<evidence type="ECO:0000313" key="3">
    <source>
        <dbReference type="EMBL" id="KAI0305345.1"/>
    </source>
</evidence>
<sequence length="194" mass="21433">FARLPNSNSNSISDPEAQRLHTSPFAGHRMPINLPQPTVLRTCARGTISALPFDSTPTRSAVSDYFTVTSPSLSRGTYPPPTPLSSEDDEADLPSYSEHIGSCDDGKPFLLSKFLFKYGFLFPLLWFLSIIILFIPLTHPPNWEPHKSPAERAALLRRIRATELIWARLSLCAACIFLCLVALTVTIFMVATAA</sequence>
<gene>
    <name evidence="3" type="ORF">B0F90DRAFT_1703643</name>
</gene>
<reference evidence="3" key="1">
    <citation type="journal article" date="2022" name="New Phytol.">
        <title>Evolutionary transition to the ectomycorrhizal habit in the genomes of a hyperdiverse lineage of mushroom-forming fungi.</title>
        <authorList>
            <person name="Looney B."/>
            <person name="Miyauchi S."/>
            <person name="Morin E."/>
            <person name="Drula E."/>
            <person name="Courty P.E."/>
            <person name="Kohler A."/>
            <person name="Kuo A."/>
            <person name="LaButti K."/>
            <person name="Pangilinan J."/>
            <person name="Lipzen A."/>
            <person name="Riley R."/>
            <person name="Andreopoulos W."/>
            <person name="He G."/>
            <person name="Johnson J."/>
            <person name="Nolan M."/>
            <person name="Tritt A."/>
            <person name="Barry K.W."/>
            <person name="Grigoriev I.V."/>
            <person name="Nagy L.G."/>
            <person name="Hibbett D."/>
            <person name="Henrissat B."/>
            <person name="Matheny P.B."/>
            <person name="Labbe J."/>
            <person name="Martin F.M."/>
        </authorList>
    </citation>
    <scope>NUCLEOTIDE SEQUENCE</scope>
    <source>
        <strain evidence="3">BPL690</strain>
    </source>
</reference>